<reference evidence="1 2" key="1">
    <citation type="journal article" date="2018" name="J. Allergy Clin. Immunol.">
        <title>High-quality assembly of Dermatophagoides pteronyssinus genome and transcriptome reveals a wide range of novel allergens.</title>
        <authorList>
            <person name="Liu X.Y."/>
            <person name="Yang K.Y."/>
            <person name="Wang M.Q."/>
            <person name="Kwok J.S."/>
            <person name="Zeng X."/>
            <person name="Yang Z."/>
            <person name="Xiao X.J."/>
            <person name="Lau C.P."/>
            <person name="Li Y."/>
            <person name="Huang Z.M."/>
            <person name="Ba J.G."/>
            <person name="Yim A.K."/>
            <person name="Ouyang C.Y."/>
            <person name="Ngai S.M."/>
            <person name="Chan T.F."/>
            <person name="Leung E.L."/>
            <person name="Liu L."/>
            <person name="Liu Z.G."/>
            <person name="Tsui S.K."/>
        </authorList>
    </citation>
    <scope>NUCLEOTIDE SEQUENCE [LARGE SCALE GENOMIC DNA]</scope>
    <source>
        <strain evidence="1">Derp</strain>
    </source>
</reference>
<proteinExistence type="predicted"/>
<organism evidence="1 2">
    <name type="scientific">Dermatophagoides pteronyssinus</name>
    <name type="common">European house dust mite</name>
    <dbReference type="NCBI Taxonomy" id="6956"/>
    <lineage>
        <taxon>Eukaryota</taxon>
        <taxon>Metazoa</taxon>
        <taxon>Ecdysozoa</taxon>
        <taxon>Arthropoda</taxon>
        <taxon>Chelicerata</taxon>
        <taxon>Arachnida</taxon>
        <taxon>Acari</taxon>
        <taxon>Acariformes</taxon>
        <taxon>Sarcoptiformes</taxon>
        <taxon>Astigmata</taxon>
        <taxon>Psoroptidia</taxon>
        <taxon>Analgoidea</taxon>
        <taxon>Pyroglyphidae</taxon>
        <taxon>Dermatophagoidinae</taxon>
        <taxon>Dermatophagoides</taxon>
    </lineage>
</organism>
<evidence type="ECO:0000313" key="2">
    <source>
        <dbReference type="Proteomes" id="UP000887458"/>
    </source>
</evidence>
<protein>
    <submittedName>
        <fullName evidence="1">Uncharacterized protein</fullName>
    </submittedName>
</protein>
<dbReference type="EMBL" id="NJHN03000062">
    <property type="protein sequence ID" value="KAH9418688.1"/>
    <property type="molecule type" value="Genomic_DNA"/>
</dbReference>
<name>A0ABQ8J7X5_DERPT</name>
<evidence type="ECO:0000313" key="1">
    <source>
        <dbReference type="EMBL" id="KAH9418688.1"/>
    </source>
</evidence>
<comment type="caution">
    <text evidence="1">The sequence shown here is derived from an EMBL/GenBank/DDBJ whole genome shotgun (WGS) entry which is preliminary data.</text>
</comment>
<gene>
    <name evidence="1" type="ORF">DERP_004014</name>
</gene>
<sequence>MISLSDFSHLKQYNNNKYTLLTPCELLGCSSINGFLIVIIIEKDAPESKYITYWIEIICFCLH</sequence>
<keyword evidence="2" id="KW-1185">Reference proteome</keyword>
<dbReference type="Proteomes" id="UP000887458">
    <property type="component" value="Unassembled WGS sequence"/>
</dbReference>
<accession>A0ABQ8J7X5</accession>
<reference evidence="1 2" key="2">
    <citation type="journal article" date="2022" name="Mol. Biol. Evol.">
        <title>Comparative Genomics Reveals Insights into the Divergent Evolution of Astigmatic Mites and Household Pest Adaptations.</title>
        <authorList>
            <person name="Xiong Q."/>
            <person name="Wan A.T."/>
            <person name="Liu X."/>
            <person name="Fung C.S."/>
            <person name="Xiao X."/>
            <person name="Malainual N."/>
            <person name="Hou J."/>
            <person name="Wang L."/>
            <person name="Wang M."/>
            <person name="Yang K.Y."/>
            <person name="Cui Y."/>
            <person name="Leung E.L."/>
            <person name="Nong W."/>
            <person name="Shin S.K."/>
            <person name="Au S.W."/>
            <person name="Jeong K.Y."/>
            <person name="Chew F.T."/>
            <person name="Hui J.H."/>
            <person name="Leung T.F."/>
            <person name="Tungtrongchitr A."/>
            <person name="Zhong N."/>
            <person name="Liu Z."/>
            <person name="Tsui S.K."/>
        </authorList>
    </citation>
    <scope>NUCLEOTIDE SEQUENCE [LARGE SCALE GENOMIC DNA]</scope>
    <source>
        <strain evidence="1">Derp</strain>
    </source>
</reference>